<evidence type="ECO:0000313" key="2">
    <source>
        <dbReference type="EMBL" id="CAB4532708.1"/>
    </source>
</evidence>
<dbReference type="Gene3D" id="3.30.420.150">
    <property type="entry name" value="Exopolyphosphatase. Domain 2"/>
    <property type="match status" value="1"/>
</dbReference>
<dbReference type="AlphaFoldDB" id="A0A6J6J952"/>
<gene>
    <name evidence="2" type="ORF">UFOPK1421_00094</name>
    <name evidence="3" type="ORF">UFOPK1960_00843</name>
    <name evidence="4" type="ORF">UFOPK3889_00779</name>
    <name evidence="5" type="ORF">UFOPK4422_00176</name>
</gene>
<dbReference type="GO" id="GO:0016462">
    <property type="term" value="F:pyrophosphatase activity"/>
    <property type="evidence" value="ECO:0007669"/>
    <property type="project" value="TreeGrafter"/>
</dbReference>
<dbReference type="InterPro" id="IPR043129">
    <property type="entry name" value="ATPase_NBD"/>
</dbReference>
<organism evidence="3">
    <name type="scientific">freshwater metagenome</name>
    <dbReference type="NCBI Taxonomy" id="449393"/>
    <lineage>
        <taxon>unclassified sequences</taxon>
        <taxon>metagenomes</taxon>
        <taxon>ecological metagenomes</taxon>
    </lineage>
</organism>
<dbReference type="PANTHER" id="PTHR30005">
    <property type="entry name" value="EXOPOLYPHOSPHATASE"/>
    <property type="match status" value="1"/>
</dbReference>
<dbReference type="InterPro" id="IPR003695">
    <property type="entry name" value="Ppx_GppA_N"/>
</dbReference>
<feature type="domain" description="Ppx/GppA phosphatase N-terminal" evidence="1">
    <location>
        <begin position="30"/>
        <end position="306"/>
    </location>
</feature>
<dbReference type="Gene3D" id="3.30.420.40">
    <property type="match status" value="1"/>
</dbReference>
<evidence type="ECO:0000313" key="4">
    <source>
        <dbReference type="EMBL" id="CAB4973737.1"/>
    </source>
</evidence>
<dbReference type="InterPro" id="IPR050273">
    <property type="entry name" value="GppA/Ppx_hydrolase"/>
</dbReference>
<dbReference type="PANTHER" id="PTHR30005:SF13">
    <property type="entry name" value="EXOPOLYPHOSPHATASE 2"/>
    <property type="match status" value="1"/>
</dbReference>
<protein>
    <submittedName>
        <fullName evidence="3">Unannotated protein</fullName>
    </submittedName>
</protein>
<name>A0A6J6J952_9ZZZZ</name>
<evidence type="ECO:0000313" key="5">
    <source>
        <dbReference type="EMBL" id="CAB5111183.1"/>
    </source>
</evidence>
<evidence type="ECO:0000313" key="3">
    <source>
        <dbReference type="EMBL" id="CAB4633657.1"/>
    </source>
</evidence>
<dbReference type="EMBL" id="CAFBNZ010000144">
    <property type="protein sequence ID" value="CAB4973737.1"/>
    <property type="molecule type" value="Genomic_DNA"/>
</dbReference>
<evidence type="ECO:0000259" key="1">
    <source>
        <dbReference type="Pfam" id="PF02541"/>
    </source>
</evidence>
<dbReference type="Pfam" id="PF02541">
    <property type="entry name" value="Ppx-GppA"/>
    <property type="match status" value="1"/>
</dbReference>
<proteinExistence type="predicted"/>
<dbReference type="EMBL" id="CAFBRX010000009">
    <property type="protein sequence ID" value="CAB5111183.1"/>
    <property type="molecule type" value="Genomic_DNA"/>
</dbReference>
<accession>A0A6J6J952</accession>
<sequence>MTHSANDIVAAIDIGTNSTNLRIVSRVTGIVDSRVTVTRLGQDVDHNRSLSEEAMQRVLSCLADYRQVLDTYGSYSLRVVASSACRDASNREEFFTRAGNTIGVQPELLSGQDEGRLAYQGCVSNLVLDPVGHLIVDIGGGSTEIMLGTTQLDIARSIDVGAVRITERHLRRDPPAPEELLNAIGEVQDLFEDLLREFPDMARAPQIIGTAGTIVTVAAVEIGQQVFDPAGLHAFRLTRSAIEDVFRTLATESLSDRVHNPGLPRDRADVIVGGCCVLVALMRSLDADEMIVSAYNILDGVCAELLGSP</sequence>
<dbReference type="SUPFAM" id="SSF53067">
    <property type="entry name" value="Actin-like ATPase domain"/>
    <property type="match status" value="2"/>
</dbReference>
<dbReference type="EMBL" id="CAEZVL010000120">
    <property type="protein sequence ID" value="CAB4633657.1"/>
    <property type="molecule type" value="Genomic_DNA"/>
</dbReference>
<reference evidence="3" key="1">
    <citation type="submission" date="2020-05" db="EMBL/GenBank/DDBJ databases">
        <authorList>
            <person name="Chiriac C."/>
            <person name="Salcher M."/>
            <person name="Ghai R."/>
            <person name="Kavagutti S V."/>
        </authorList>
    </citation>
    <scope>NUCLEOTIDE SEQUENCE</scope>
</reference>
<dbReference type="EMBL" id="CAEZSL010000006">
    <property type="protein sequence ID" value="CAB4532708.1"/>
    <property type="molecule type" value="Genomic_DNA"/>
</dbReference>